<feature type="domain" description="D-alanyl-D-alanine carboxypeptidase-like core" evidence="3">
    <location>
        <begin position="130"/>
        <end position="248"/>
    </location>
</feature>
<dbReference type="InterPro" id="IPR058193">
    <property type="entry name" value="VanY/YodJ_core_dom"/>
</dbReference>
<dbReference type="InterPro" id="IPR009045">
    <property type="entry name" value="Zn_M74/Hedgehog-like"/>
</dbReference>
<dbReference type="RefSeq" id="WP_170169435.1">
    <property type="nucleotide sequence ID" value="NZ_RKHQ01000001.1"/>
</dbReference>
<dbReference type="Proteomes" id="UP000275356">
    <property type="component" value="Unassembled WGS sequence"/>
</dbReference>
<keyword evidence="4" id="KW-0378">Hydrolase</keyword>
<dbReference type="Gene3D" id="3.30.1380.10">
    <property type="match status" value="1"/>
</dbReference>
<dbReference type="CDD" id="cd14852">
    <property type="entry name" value="LD-carboxypeptidase"/>
    <property type="match status" value="1"/>
</dbReference>
<organism evidence="4 5">
    <name type="scientific">Salana multivorans</name>
    <dbReference type="NCBI Taxonomy" id="120377"/>
    <lineage>
        <taxon>Bacteria</taxon>
        <taxon>Bacillati</taxon>
        <taxon>Actinomycetota</taxon>
        <taxon>Actinomycetes</taxon>
        <taxon>Micrococcales</taxon>
        <taxon>Beutenbergiaceae</taxon>
        <taxon>Salana</taxon>
    </lineage>
</organism>
<keyword evidence="4" id="KW-0121">Carboxypeptidase</keyword>
<evidence type="ECO:0000256" key="2">
    <source>
        <dbReference type="SAM" id="Phobius"/>
    </source>
</evidence>
<dbReference type="PANTHER" id="PTHR34385:SF1">
    <property type="entry name" value="PEPTIDOGLYCAN L-ALANYL-D-GLUTAMATE ENDOPEPTIDASE CWLK"/>
    <property type="match status" value="1"/>
</dbReference>
<feature type="region of interest" description="Disordered" evidence="1">
    <location>
        <begin position="58"/>
        <end position="91"/>
    </location>
</feature>
<dbReference type="GO" id="GO:0006508">
    <property type="term" value="P:proteolysis"/>
    <property type="evidence" value="ECO:0007669"/>
    <property type="project" value="InterPro"/>
</dbReference>
<keyword evidence="5" id="KW-1185">Reference proteome</keyword>
<keyword evidence="2" id="KW-0472">Membrane</keyword>
<evidence type="ECO:0000256" key="1">
    <source>
        <dbReference type="SAM" id="MobiDB-lite"/>
    </source>
</evidence>
<feature type="compositionally biased region" description="Low complexity" evidence="1">
    <location>
        <begin position="61"/>
        <end position="77"/>
    </location>
</feature>
<comment type="caution">
    <text evidence="4">The sequence shown here is derived from an EMBL/GenBank/DDBJ whole genome shotgun (WGS) entry which is preliminary data.</text>
</comment>
<name>A0A3N2DCR1_9MICO</name>
<reference evidence="4 5" key="1">
    <citation type="submission" date="2018-11" db="EMBL/GenBank/DDBJ databases">
        <title>Sequencing the genomes of 1000 actinobacteria strains.</title>
        <authorList>
            <person name="Klenk H.-P."/>
        </authorList>
    </citation>
    <scope>NUCLEOTIDE SEQUENCE [LARGE SCALE GENOMIC DNA]</scope>
    <source>
        <strain evidence="4 5">DSM 13521</strain>
    </source>
</reference>
<sequence>MTALTLTEALRRRRRRRRLLVRTLLAGAVLAVVAVAVPGLVRLADAVGTMTADATTDDAADAGATDEAADATTTDDPGAGGAGGAQGDAAGGSRPSVLLVNADHALPDDLGAPDLVDLVGTVPVSGSGVQVAAELVEPLRQMLGAAADAGYPGLYVNSGYRSAEDQRELWDTAEDRSLVQPPGHSEHQTGLAVDLADLEPDGASLADSSSGRWLADNAWRYGFILRYPAGKEEVTGIAYEAWHFRYVGPEVAEICQREGLTLEEYAGAA</sequence>
<gene>
    <name evidence="4" type="ORF">EDD28_2180</name>
</gene>
<evidence type="ECO:0000313" key="4">
    <source>
        <dbReference type="EMBL" id="ROR97580.1"/>
    </source>
</evidence>
<evidence type="ECO:0000313" key="5">
    <source>
        <dbReference type="Proteomes" id="UP000275356"/>
    </source>
</evidence>
<dbReference type="Pfam" id="PF02557">
    <property type="entry name" value="VanY"/>
    <property type="match status" value="1"/>
</dbReference>
<accession>A0A3N2DCR1</accession>
<dbReference type="EMBL" id="RKHQ01000001">
    <property type="protein sequence ID" value="ROR97580.1"/>
    <property type="molecule type" value="Genomic_DNA"/>
</dbReference>
<dbReference type="SUPFAM" id="SSF55166">
    <property type="entry name" value="Hedgehog/DD-peptidase"/>
    <property type="match status" value="1"/>
</dbReference>
<dbReference type="PANTHER" id="PTHR34385">
    <property type="entry name" value="D-ALANYL-D-ALANINE CARBOXYPEPTIDASE"/>
    <property type="match status" value="1"/>
</dbReference>
<dbReference type="InterPro" id="IPR052179">
    <property type="entry name" value="DD-CPase-like"/>
</dbReference>
<evidence type="ECO:0000259" key="3">
    <source>
        <dbReference type="Pfam" id="PF02557"/>
    </source>
</evidence>
<proteinExistence type="predicted"/>
<protein>
    <submittedName>
        <fullName evidence="4">LAS superfamily LD-carboxypeptidase LdcB</fullName>
    </submittedName>
</protein>
<keyword evidence="2" id="KW-0812">Transmembrane</keyword>
<keyword evidence="2" id="KW-1133">Transmembrane helix</keyword>
<dbReference type="AlphaFoldDB" id="A0A3N2DCR1"/>
<feature type="transmembrane region" description="Helical" evidence="2">
    <location>
        <begin position="19"/>
        <end position="41"/>
    </location>
</feature>
<dbReference type="GO" id="GO:0004180">
    <property type="term" value="F:carboxypeptidase activity"/>
    <property type="evidence" value="ECO:0007669"/>
    <property type="project" value="UniProtKB-KW"/>
</dbReference>
<keyword evidence="4" id="KW-0645">Protease</keyword>
<dbReference type="InterPro" id="IPR003709">
    <property type="entry name" value="VanY-like_core_dom"/>
</dbReference>
<feature type="compositionally biased region" description="Gly residues" evidence="1">
    <location>
        <begin position="78"/>
        <end position="90"/>
    </location>
</feature>